<evidence type="ECO:0000313" key="3">
    <source>
        <dbReference type="Proteomes" id="UP001621418"/>
    </source>
</evidence>
<dbReference type="Proteomes" id="UP001621418">
    <property type="component" value="Chromosome"/>
</dbReference>
<organism evidence="2 3">
    <name type="scientific">Nocardia salmonicida</name>
    <dbReference type="NCBI Taxonomy" id="53431"/>
    <lineage>
        <taxon>Bacteria</taxon>
        <taxon>Bacillati</taxon>
        <taxon>Actinomycetota</taxon>
        <taxon>Actinomycetes</taxon>
        <taxon>Mycobacteriales</taxon>
        <taxon>Nocardiaceae</taxon>
        <taxon>Nocardia</taxon>
    </lineage>
</organism>
<dbReference type="RefSeq" id="WP_405148977.1">
    <property type="nucleotide sequence ID" value="NZ_CP109527.1"/>
</dbReference>
<dbReference type="EMBL" id="CP109527">
    <property type="protein sequence ID" value="WTY36907.1"/>
    <property type="molecule type" value="Genomic_DNA"/>
</dbReference>
<feature type="signal peptide" evidence="1">
    <location>
        <begin position="1"/>
        <end position="21"/>
    </location>
</feature>
<name>A0ABZ1NAB6_9NOCA</name>
<reference evidence="2 3" key="1">
    <citation type="submission" date="2022-10" db="EMBL/GenBank/DDBJ databases">
        <title>The complete genomes of actinobacterial strains from the NBC collection.</title>
        <authorList>
            <person name="Joergensen T.S."/>
            <person name="Alvarez Arevalo M."/>
            <person name="Sterndorff E.B."/>
            <person name="Faurdal D."/>
            <person name="Vuksanovic O."/>
            <person name="Mourched A.-S."/>
            <person name="Charusanti P."/>
            <person name="Shaw S."/>
            <person name="Blin K."/>
            <person name="Weber T."/>
        </authorList>
    </citation>
    <scope>NUCLEOTIDE SEQUENCE [LARGE SCALE GENOMIC DNA]</scope>
    <source>
        <strain evidence="2 3">NBC_01413</strain>
    </source>
</reference>
<dbReference type="InterPro" id="IPR024520">
    <property type="entry name" value="DUF3558"/>
</dbReference>
<evidence type="ECO:0000256" key="1">
    <source>
        <dbReference type="SAM" id="SignalP"/>
    </source>
</evidence>
<keyword evidence="3" id="KW-1185">Reference proteome</keyword>
<dbReference type="Pfam" id="PF12079">
    <property type="entry name" value="DUF3558"/>
    <property type="match status" value="1"/>
</dbReference>
<evidence type="ECO:0000313" key="2">
    <source>
        <dbReference type="EMBL" id="WTY36907.1"/>
    </source>
</evidence>
<gene>
    <name evidence="2" type="ORF">OG308_03170</name>
</gene>
<proteinExistence type="predicted"/>
<protein>
    <submittedName>
        <fullName evidence="2">DUF3558 domain-containing protein</fullName>
    </submittedName>
</protein>
<accession>A0ABZ1NAB6</accession>
<feature type="chain" id="PRO_5045152291" evidence="1">
    <location>
        <begin position="22"/>
        <end position="196"/>
    </location>
</feature>
<keyword evidence="1" id="KW-0732">Signal</keyword>
<dbReference type="PROSITE" id="PS51257">
    <property type="entry name" value="PROKAR_LIPOPROTEIN"/>
    <property type="match status" value="1"/>
</dbReference>
<sequence>MNQTKLASVYMAALVVTGAVTGCSGDDPTKAPTTKTPGPIAVQVPAPALRDNPGREPVTFDPCTSFDDDAVVRAGFTPRTRERADFIADTYSVVGCKFKDVQDGRPARILTIDLSNVPLHEQSYFNTAVDRFTIDGREAIIYELSGSMKSGSCFLAMSSDGGSASVHVEASPVFQTGDPCAKIKDIATIYAGELPA</sequence>